<dbReference type="EMBL" id="LFYR01001213">
    <property type="protein sequence ID" value="KMZ63609.1"/>
    <property type="molecule type" value="Genomic_DNA"/>
</dbReference>
<name>A0A0K9P3R4_ZOSMR</name>
<dbReference type="FunFam" id="1.25.40.10:FF:000031">
    <property type="entry name" value="Pentatricopeptide repeat-containing protein mitochondrial"/>
    <property type="match status" value="1"/>
</dbReference>
<dbReference type="FunFam" id="1.25.40.10:FF:000348">
    <property type="entry name" value="Pentatricopeptide repeat-containing protein chloroplastic"/>
    <property type="match status" value="1"/>
</dbReference>
<feature type="domain" description="DYW" evidence="3">
    <location>
        <begin position="777"/>
        <end position="869"/>
    </location>
</feature>
<dbReference type="OMA" id="CSWVEGI"/>
<dbReference type="AlphaFoldDB" id="A0A0K9P3R4"/>
<dbReference type="PANTHER" id="PTHR47926:SF445">
    <property type="entry name" value="DYW DOMAIN-CONTAINING PROTEIN"/>
    <property type="match status" value="1"/>
</dbReference>
<proteinExistence type="predicted"/>
<feature type="repeat" description="PPR" evidence="2">
    <location>
        <begin position="555"/>
        <end position="589"/>
    </location>
</feature>
<evidence type="ECO:0000313" key="4">
    <source>
        <dbReference type="EMBL" id="KMZ63609.1"/>
    </source>
</evidence>
<dbReference type="NCBIfam" id="TIGR00756">
    <property type="entry name" value="PPR"/>
    <property type="match status" value="6"/>
</dbReference>
<dbReference type="InterPro" id="IPR046848">
    <property type="entry name" value="E_motif"/>
</dbReference>
<reference evidence="5" key="1">
    <citation type="journal article" date="2016" name="Nature">
        <title>The genome of the seagrass Zostera marina reveals angiosperm adaptation to the sea.</title>
        <authorList>
            <person name="Olsen J.L."/>
            <person name="Rouze P."/>
            <person name="Verhelst B."/>
            <person name="Lin Y.-C."/>
            <person name="Bayer T."/>
            <person name="Collen J."/>
            <person name="Dattolo E."/>
            <person name="De Paoli E."/>
            <person name="Dittami S."/>
            <person name="Maumus F."/>
            <person name="Michel G."/>
            <person name="Kersting A."/>
            <person name="Lauritano C."/>
            <person name="Lohaus R."/>
            <person name="Toepel M."/>
            <person name="Tonon T."/>
            <person name="Vanneste K."/>
            <person name="Amirebrahimi M."/>
            <person name="Brakel J."/>
            <person name="Bostroem C."/>
            <person name="Chovatia M."/>
            <person name="Grimwood J."/>
            <person name="Jenkins J.W."/>
            <person name="Jueterbock A."/>
            <person name="Mraz A."/>
            <person name="Stam W.T."/>
            <person name="Tice H."/>
            <person name="Bornberg-Bauer E."/>
            <person name="Green P.J."/>
            <person name="Pearson G.A."/>
            <person name="Procaccini G."/>
            <person name="Duarte C.M."/>
            <person name="Schmutz J."/>
            <person name="Reusch T.B.H."/>
            <person name="Van de Peer Y."/>
        </authorList>
    </citation>
    <scope>NUCLEOTIDE SEQUENCE [LARGE SCALE GENOMIC DNA]</scope>
    <source>
        <strain evidence="5">cv. Finnish</strain>
    </source>
</reference>
<feature type="repeat" description="PPR" evidence="2">
    <location>
        <begin position="104"/>
        <end position="138"/>
    </location>
</feature>
<dbReference type="Proteomes" id="UP000036987">
    <property type="component" value="Unassembled WGS sequence"/>
</dbReference>
<sequence length="869" mass="96155">MTDFFFGDKDFENLAPPPRFFLPAIGRPVSTTPSHSVLEDISSFLKETKSVRLVRIVHQRALVSGLLTTYSFISSLCNDITVRYAALDAFVEAQNALEIHCPSSLFCWNVLISQNVRHGRLDDALLLCRRMRRFGTRPDHFTLPLVLKASGQLSSLRLGRSIHGVVCRDGFQSNVFVCNALIAMYDRCGSLQAAVYVFDEITSREIDDVVSWNSIVAAHVKAGQNNLALETFREMGHDMNRRPDVISLVNVLPACTSLGAVSKGKEIHGCALRIGLFSDVFVGNAIVDIYAKCGMMTDAVGVFNSMAVRDVVSWNAMVAGYSQNGNFAQAVSLFDEMRKEKIVLNVVTWTAVIAGYAQIDLGHDAINVFRQMQQSKTEPNVVTFISLLSACASVGAHRQGMELHGHALRRHLIIAGDDDMVTNGLIDMYSKCSDLITAGVLFNLVPVCNRSIVTWTVMIGGHAQHGDANSALELFSQMLSADSNICPNDFTVSCALIAASRLSALHFARQIHAYVIRHRSFTPMVFVSNSFIDTYAKCGDIGAAEKVFDLITRKNSVSWTSLMTCYGIHGRGEDALLVFEKMRKEKADLSPDGVTFLVLLYACNHSGMVNQGLEYFESMERDFGISPSVEHYACVVDLLGRAGRLQDAHELINRMPMKPTMIVWVALLGACKIHSNPGLAEFAAQRVSELDSENDGSCTLLSNIYANAGRWQDVARIRRHMKNSGVKKRPGCSWIEGKKKGGVSTFITFYVGDKSHPQTSQIYALLHDLMQRIGALGYTPEMNCALHDVDDEEKCSLLSEHSEKLALAFGLLTYPSGSIIRITKNLRVCEDCHSAFCFISKIADREIILRDPSRFHHFKQGLCSCGDYW</sequence>
<feature type="repeat" description="PPR" evidence="2">
    <location>
        <begin position="208"/>
        <end position="238"/>
    </location>
</feature>
<dbReference type="Pfam" id="PF20430">
    <property type="entry name" value="Eplus_motif"/>
    <property type="match status" value="1"/>
</dbReference>
<accession>A0A0K9P3R4</accession>
<dbReference type="InterPro" id="IPR032867">
    <property type="entry name" value="DYW_dom"/>
</dbReference>
<feature type="repeat" description="PPR" evidence="2">
    <location>
        <begin position="310"/>
        <end position="344"/>
    </location>
</feature>
<dbReference type="GO" id="GO:0009451">
    <property type="term" value="P:RNA modification"/>
    <property type="evidence" value="ECO:0000318"/>
    <property type="project" value="GO_Central"/>
</dbReference>
<dbReference type="GO" id="GO:0008270">
    <property type="term" value="F:zinc ion binding"/>
    <property type="evidence" value="ECO:0007669"/>
    <property type="project" value="InterPro"/>
</dbReference>
<evidence type="ECO:0000259" key="3">
    <source>
        <dbReference type="Pfam" id="PF14432"/>
    </source>
</evidence>
<dbReference type="Pfam" id="PF13812">
    <property type="entry name" value="PPR_3"/>
    <property type="match status" value="1"/>
</dbReference>
<comment type="caution">
    <text evidence="4">The sequence shown here is derived from an EMBL/GenBank/DDBJ whole genome shotgun (WGS) entry which is preliminary data.</text>
</comment>
<protein>
    <submittedName>
        <fullName evidence="4">Pentatricopeptide repeat-containing protein</fullName>
    </submittedName>
</protein>
<dbReference type="Pfam" id="PF20431">
    <property type="entry name" value="E_motif"/>
    <property type="match status" value="1"/>
</dbReference>
<evidence type="ECO:0000256" key="1">
    <source>
        <dbReference type="ARBA" id="ARBA00022737"/>
    </source>
</evidence>
<dbReference type="FunFam" id="1.25.40.10:FF:000344">
    <property type="entry name" value="Pentatricopeptide repeat-containing protein"/>
    <property type="match status" value="1"/>
</dbReference>
<dbReference type="GO" id="GO:0003723">
    <property type="term" value="F:RNA binding"/>
    <property type="evidence" value="ECO:0000318"/>
    <property type="project" value="GO_Central"/>
</dbReference>
<dbReference type="Pfam" id="PF01535">
    <property type="entry name" value="PPR"/>
    <property type="match status" value="5"/>
</dbReference>
<dbReference type="PANTHER" id="PTHR47926">
    <property type="entry name" value="PENTATRICOPEPTIDE REPEAT-CONTAINING PROTEIN"/>
    <property type="match status" value="1"/>
</dbReference>
<evidence type="ECO:0000313" key="5">
    <source>
        <dbReference type="Proteomes" id="UP000036987"/>
    </source>
</evidence>
<dbReference type="InterPro" id="IPR002885">
    <property type="entry name" value="PPR_rpt"/>
</dbReference>
<dbReference type="Gene3D" id="1.25.40.10">
    <property type="entry name" value="Tetratricopeptide repeat domain"/>
    <property type="match status" value="5"/>
</dbReference>
<gene>
    <name evidence="4" type="ORF">ZOSMA_3G00900</name>
</gene>
<dbReference type="InterPro" id="IPR046960">
    <property type="entry name" value="PPR_At4g14850-like_plant"/>
</dbReference>
<dbReference type="Pfam" id="PF14432">
    <property type="entry name" value="DYW_deaminase"/>
    <property type="match status" value="1"/>
</dbReference>
<dbReference type="Pfam" id="PF13041">
    <property type="entry name" value="PPR_2"/>
    <property type="match status" value="3"/>
</dbReference>
<dbReference type="InterPro" id="IPR011990">
    <property type="entry name" value="TPR-like_helical_dom_sf"/>
</dbReference>
<organism evidence="4 5">
    <name type="scientific">Zostera marina</name>
    <name type="common">Eelgrass</name>
    <dbReference type="NCBI Taxonomy" id="29655"/>
    <lineage>
        <taxon>Eukaryota</taxon>
        <taxon>Viridiplantae</taxon>
        <taxon>Streptophyta</taxon>
        <taxon>Embryophyta</taxon>
        <taxon>Tracheophyta</taxon>
        <taxon>Spermatophyta</taxon>
        <taxon>Magnoliopsida</taxon>
        <taxon>Liliopsida</taxon>
        <taxon>Zosteraceae</taxon>
        <taxon>Zostera</taxon>
    </lineage>
</organism>
<evidence type="ECO:0000256" key="2">
    <source>
        <dbReference type="PROSITE-ProRule" id="PRU00708"/>
    </source>
</evidence>
<dbReference type="PROSITE" id="PS51375">
    <property type="entry name" value="PPR"/>
    <property type="match status" value="6"/>
</dbReference>
<feature type="repeat" description="PPR" evidence="2">
    <location>
        <begin position="451"/>
        <end position="485"/>
    </location>
</feature>
<keyword evidence="5" id="KW-1185">Reference proteome</keyword>
<dbReference type="OrthoDB" id="185373at2759"/>
<keyword evidence="1" id="KW-0677">Repeat</keyword>
<dbReference type="InterPro" id="IPR046849">
    <property type="entry name" value="E2_motif"/>
</dbReference>
<feature type="repeat" description="PPR" evidence="2">
    <location>
        <begin position="345"/>
        <end position="379"/>
    </location>
</feature>
<dbReference type="FunFam" id="1.25.40.10:FF:000366">
    <property type="entry name" value="Pentatricopeptide (PPR) repeat-containing protein"/>
    <property type="match status" value="1"/>
</dbReference>